<dbReference type="AlphaFoldDB" id="A0ABD2WF22"/>
<protein>
    <recommendedName>
        <fullName evidence="3">Secreted protein</fullName>
    </recommendedName>
</protein>
<comment type="caution">
    <text evidence="1">The sequence shown here is derived from an EMBL/GenBank/DDBJ whole genome shotgun (WGS) entry which is preliminary data.</text>
</comment>
<gene>
    <name evidence="1" type="ORF">TKK_013798</name>
</gene>
<keyword evidence="2" id="KW-1185">Reference proteome</keyword>
<evidence type="ECO:0000313" key="1">
    <source>
        <dbReference type="EMBL" id="KAL3391469.1"/>
    </source>
</evidence>
<proteinExistence type="predicted"/>
<evidence type="ECO:0000313" key="2">
    <source>
        <dbReference type="Proteomes" id="UP001627154"/>
    </source>
</evidence>
<dbReference type="EMBL" id="JBJJXI010000109">
    <property type="protein sequence ID" value="KAL3391469.1"/>
    <property type="molecule type" value="Genomic_DNA"/>
</dbReference>
<dbReference type="Proteomes" id="UP001627154">
    <property type="component" value="Unassembled WGS sequence"/>
</dbReference>
<name>A0ABD2WF22_9HYME</name>
<evidence type="ECO:0008006" key="3">
    <source>
        <dbReference type="Google" id="ProtNLM"/>
    </source>
</evidence>
<organism evidence="1 2">
    <name type="scientific">Trichogramma kaykai</name>
    <dbReference type="NCBI Taxonomy" id="54128"/>
    <lineage>
        <taxon>Eukaryota</taxon>
        <taxon>Metazoa</taxon>
        <taxon>Ecdysozoa</taxon>
        <taxon>Arthropoda</taxon>
        <taxon>Hexapoda</taxon>
        <taxon>Insecta</taxon>
        <taxon>Pterygota</taxon>
        <taxon>Neoptera</taxon>
        <taxon>Endopterygota</taxon>
        <taxon>Hymenoptera</taxon>
        <taxon>Apocrita</taxon>
        <taxon>Proctotrupomorpha</taxon>
        <taxon>Chalcidoidea</taxon>
        <taxon>Trichogrammatidae</taxon>
        <taxon>Trichogramma</taxon>
    </lineage>
</organism>
<sequence>MARKTSRAICVYMTTLPRIFGRHSVYLFYIDFADRVTATMSWARVSRCGLKHVVLYTIRKNVNCFFFAFHLSMRKRR</sequence>
<reference evidence="1 2" key="1">
    <citation type="journal article" date="2024" name="bioRxiv">
        <title>A reference genome for Trichogramma kaykai: A tiny desert-dwelling parasitoid wasp with competing sex-ratio distorters.</title>
        <authorList>
            <person name="Culotta J."/>
            <person name="Lindsey A.R."/>
        </authorList>
    </citation>
    <scope>NUCLEOTIDE SEQUENCE [LARGE SCALE GENOMIC DNA]</scope>
    <source>
        <strain evidence="1 2">KSX58</strain>
    </source>
</reference>
<accession>A0ABD2WF22</accession>